<dbReference type="GO" id="GO:0016114">
    <property type="term" value="P:terpenoid biosynthetic process"/>
    <property type="evidence" value="ECO:0007669"/>
    <property type="project" value="UniProtKB-UniRule"/>
</dbReference>
<keyword evidence="9" id="KW-0414">Isoprene biosynthesis</keyword>
<evidence type="ECO:0000256" key="8">
    <source>
        <dbReference type="ARBA" id="ARBA00032554"/>
    </source>
</evidence>
<dbReference type="PANTHER" id="PTHR43527:SF2">
    <property type="entry name" value="4-DIPHOSPHOCYTIDYL-2-C-METHYL-D-ERYTHRITOL KINASE, CHLOROPLASTIC"/>
    <property type="match status" value="1"/>
</dbReference>
<sequence>MGTSILTIDISVPGKINLWLEVLQKREDGYHELSSLMLPISVYDHLEMGLLDHAGIHLECDHPGVPGDSANLAWKAAESYLKALGERAGVHIKLSKNIPVGAGLGGGSADAAAVLLGMNRLFEYPFPVDKLHQLALMLGADVPFFLYRRPALATGIGENLQELDGIPAYPLVLIKMPVAVSTRWVYQSLKLTRGRSRIKLASFLSHPWQVEDVLENDLETVTQEKFPLLTRMKAWLRGHGAVGALMSGSGPTVFGVFPEKGSAEKAALLAGEEWKDCYVAVAEVLTASPAGEKWF</sequence>
<dbReference type="InterPro" id="IPR006204">
    <property type="entry name" value="GHMP_kinase_N_dom"/>
</dbReference>
<dbReference type="Gene3D" id="3.30.70.890">
    <property type="entry name" value="GHMP kinase, C-terminal domain"/>
    <property type="match status" value="1"/>
</dbReference>
<dbReference type="SUPFAM" id="SSF55060">
    <property type="entry name" value="GHMP Kinase, C-terminal domain"/>
    <property type="match status" value="1"/>
</dbReference>
<evidence type="ECO:0000313" key="13">
    <source>
        <dbReference type="Proteomes" id="UP001144372"/>
    </source>
</evidence>
<comment type="function">
    <text evidence="9">Catalyzes the phosphorylation of the position 2 hydroxy group of 4-diphosphocytidyl-2C-methyl-D-erythritol.</text>
</comment>
<protein>
    <recommendedName>
        <fullName evidence="3 9">4-diphosphocytidyl-2-C-methyl-D-erythritol kinase</fullName>
        <shortName evidence="9">CMK</shortName>
        <ecNumber evidence="2 9">2.7.1.148</ecNumber>
    </recommendedName>
    <alternativeName>
        <fullName evidence="8 9">4-(cytidine-5'-diphospho)-2-C-methyl-D-erythritol kinase</fullName>
    </alternativeName>
</protein>
<name>A0A9W6D5W3_9BACT</name>
<dbReference type="NCBIfam" id="TIGR00154">
    <property type="entry name" value="ispE"/>
    <property type="match status" value="1"/>
</dbReference>
<evidence type="ECO:0000259" key="11">
    <source>
        <dbReference type="Pfam" id="PF08544"/>
    </source>
</evidence>
<keyword evidence="13" id="KW-1185">Reference proteome</keyword>
<dbReference type="HAMAP" id="MF_00061">
    <property type="entry name" value="IspE"/>
    <property type="match status" value="1"/>
</dbReference>
<dbReference type="GO" id="GO:0050515">
    <property type="term" value="F:4-(cytidine 5'-diphospho)-2-C-methyl-D-erythritol kinase activity"/>
    <property type="evidence" value="ECO:0007669"/>
    <property type="project" value="UniProtKB-UniRule"/>
</dbReference>
<evidence type="ECO:0000259" key="10">
    <source>
        <dbReference type="Pfam" id="PF00288"/>
    </source>
</evidence>
<keyword evidence="6 9" id="KW-0418">Kinase</keyword>
<comment type="pathway">
    <text evidence="9">Isoprenoid biosynthesis; isopentenyl diphosphate biosynthesis via DXP pathway; isopentenyl diphosphate from 1-deoxy-D-xylulose 5-phosphate: step 3/6.</text>
</comment>
<evidence type="ECO:0000256" key="2">
    <source>
        <dbReference type="ARBA" id="ARBA00012052"/>
    </source>
</evidence>
<dbReference type="PIRSF" id="PIRSF010376">
    <property type="entry name" value="IspE"/>
    <property type="match status" value="1"/>
</dbReference>
<comment type="similarity">
    <text evidence="1 9">Belongs to the GHMP kinase family. IspE subfamily.</text>
</comment>
<keyword evidence="7 9" id="KW-0067">ATP-binding</keyword>
<evidence type="ECO:0000256" key="6">
    <source>
        <dbReference type="ARBA" id="ARBA00022777"/>
    </source>
</evidence>
<evidence type="ECO:0000256" key="5">
    <source>
        <dbReference type="ARBA" id="ARBA00022741"/>
    </source>
</evidence>
<dbReference type="SUPFAM" id="SSF54211">
    <property type="entry name" value="Ribosomal protein S5 domain 2-like"/>
    <property type="match status" value="1"/>
</dbReference>
<comment type="caution">
    <text evidence="12">The sequence shown here is derived from an EMBL/GenBank/DDBJ whole genome shotgun (WGS) entry which is preliminary data.</text>
</comment>
<dbReference type="InterPro" id="IPR036554">
    <property type="entry name" value="GHMP_kinase_C_sf"/>
</dbReference>
<evidence type="ECO:0000256" key="3">
    <source>
        <dbReference type="ARBA" id="ARBA00017473"/>
    </source>
</evidence>
<dbReference type="InterPro" id="IPR013750">
    <property type="entry name" value="GHMP_kinase_C_dom"/>
</dbReference>
<dbReference type="Gene3D" id="3.30.230.10">
    <property type="match status" value="1"/>
</dbReference>
<dbReference type="AlphaFoldDB" id="A0A9W6D5W3"/>
<feature type="domain" description="GHMP kinase C-terminal" evidence="11">
    <location>
        <begin position="216"/>
        <end position="267"/>
    </location>
</feature>
<dbReference type="Pfam" id="PF08544">
    <property type="entry name" value="GHMP_kinases_C"/>
    <property type="match status" value="1"/>
</dbReference>
<keyword evidence="5 9" id="KW-0547">Nucleotide-binding</keyword>
<feature type="active site" evidence="9">
    <location>
        <position position="15"/>
    </location>
</feature>
<feature type="binding site" evidence="9">
    <location>
        <begin position="99"/>
        <end position="109"/>
    </location>
    <ligand>
        <name>ATP</name>
        <dbReference type="ChEBI" id="CHEBI:30616"/>
    </ligand>
</feature>
<comment type="catalytic activity">
    <reaction evidence="9">
        <text>4-CDP-2-C-methyl-D-erythritol + ATP = 4-CDP-2-C-methyl-D-erythritol 2-phosphate + ADP + H(+)</text>
        <dbReference type="Rhea" id="RHEA:18437"/>
        <dbReference type="ChEBI" id="CHEBI:15378"/>
        <dbReference type="ChEBI" id="CHEBI:30616"/>
        <dbReference type="ChEBI" id="CHEBI:57823"/>
        <dbReference type="ChEBI" id="CHEBI:57919"/>
        <dbReference type="ChEBI" id="CHEBI:456216"/>
        <dbReference type="EC" id="2.7.1.148"/>
    </reaction>
</comment>
<dbReference type="InterPro" id="IPR020568">
    <property type="entry name" value="Ribosomal_Su5_D2-typ_SF"/>
</dbReference>
<reference evidence="12" key="1">
    <citation type="submission" date="2022-12" db="EMBL/GenBank/DDBJ databases">
        <title>Reference genome sequencing for broad-spectrum identification of bacterial and archaeal isolates by mass spectrometry.</title>
        <authorList>
            <person name="Sekiguchi Y."/>
            <person name="Tourlousse D.M."/>
        </authorList>
    </citation>
    <scope>NUCLEOTIDE SEQUENCE</scope>
    <source>
        <strain evidence="12">ASRB1</strain>
    </source>
</reference>
<dbReference type="Pfam" id="PF00288">
    <property type="entry name" value="GHMP_kinases_N"/>
    <property type="match status" value="1"/>
</dbReference>
<dbReference type="InterPro" id="IPR004424">
    <property type="entry name" value="IspE"/>
</dbReference>
<keyword evidence="4 9" id="KW-0808">Transferase</keyword>
<evidence type="ECO:0000313" key="12">
    <source>
        <dbReference type="EMBL" id="GLI34780.1"/>
    </source>
</evidence>
<evidence type="ECO:0000256" key="4">
    <source>
        <dbReference type="ARBA" id="ARBA00022679"/>
    </source>
</evidence>
<dbReference type="PANTHER" id="PTHR43527">
    <property type="entry name" value="4-DIPHOSPHOCYTIDYL-2-C-METHYL-D-ERYTHRITOL KINASE, CHLOROPLASTIC"/>
    <property type="match status" value="1"/>
</dbReference>
<dbReference type="EC" id="2.7.1.148" evidence="2 9"/>
<evidence type="ECO:0000256" key="1">
    <source>
        <dbReference type="ARBA" id="ARBA00009684"/>
    </source>
</evidence>
<accession>A0A9W6D5W3</accession>
<dbReference type="EMBL" id="BSDR01000001">
    <property type="protein sequence ID" value="GLI34780.1"/>
    <property type="molecule type" value="Genomic_DNA"/>
</dbReference>
<feature type="active site" evidence="9">
    <location>
        <position position="141"/>
    </location>
</feature>
<feature type="domain" description="GHMP kinase N-terminal" evidence="10">
    <location>
        <begin position="71"/>
        <end position="147"/>
    </location>
</feature>
<evidence type="ECO:0000256" key="7">
    <source>
        <dbReference type="ARBA" id="ARBA00022840"/>
    </source>
</evidence>
<organism evidence="12 13">
    <name type="scientific">Desulforhabdus amnigena</name>
    <dbReference type="NCBI Taxonomy" id="40218"/>
    <lineage>
        <taxon>Bacteria</taxon>
        <taxon>Pseudomonadati</taxon>
        <taxon>Thermodesulfobacteriota</taxon>
        <taxon>Syntrophobacteria</taxon>
        <taxon>Syntrophobacterales</taxon>
        <taxon>Syntrophobacteraceae</taxon>
        <taxon>Desulforhabdus</taxon>
    </lineage>
</organism>
<dbReference type="GO" id="GO:0005524">
    <property type="term" value="F:ATP binding"/>
    <property type="evidence" value="ECO:0007669"/>
    <property type="project" value="UniProtKB-UniRule"/>
</dbReference>
<dbReference type="InterPro" id="IPR014721">
    <property type="entry name" value="Ribsml_uS5_D2-typ_fold_subgr"/>
</dbReference>
<gene>
    <name evidence="9 12" type="primary">ispE</name>
    <name evidence="12" type="ORF">DAMNIGENAA_22130</name>
</gene>
<dbReference type="Proteomes" id="UP001144372">
    <property type="component" value="Unassembled WGS sequence"/>
</dbReference>
<evidence type="ECO:0000256" key="9">
    <source>
        <dbReference type="HAMAP-Rule" id="MF_00061"/>
    </source>
</evidence>
<dbReference type="GO" id="GO:0019288">
    <property type="term" value="P:isopentenyl diphosphate biosynthetic process, methylerythritol 4-phosphate pathway"/>
    <property type="evidence" value="ECO:0007669"/>
    <property type="project" value="UniProtKB-UniRule"/>
</dbReference>
<proteinExistence type="inferred from homology"/>